<organism evidence="1 2">
    <name type="scientific">Zalaria obscura</name>
    <dbReference type="NCBI Taxonomy" id="2024903"/>
    <lineage>
        <taxon>Eukaryota</taxon>
        <taxon>Fungi</taxon>
        <taxon>Dikarya</taxon>
        <taxon>Ascomycota</taxon>
        <taxon>Pezizomycotina</taxon>
        <taxon>Dothideomycetes</taxon>
        <taxon>Dothideomycetidae</taxon>
        <taxon>Dothideales</taxon>
        <taxon>Zalariaceae</taxon>
        <taxon>Zalaria</taxon>
    </lineage>
</organism>
<evidence type="ECO:0000313" key="1">
    <source>
        <dbReference type="EMBL" id="KAK8216800.1"/>
    </source>
</evidence>
<comment type="caution">
    <text evidence="1">The sequence shown here is derived from an EMBL/GenBank/DDBJ whole genome shotgun (WGS) entry which is preliminary data.</text>
</comment>
<name>A0ACC3SNT8_9PEZI</name>
<evidence type="ECO:0000313" key="2">
    <source>
        <dbReference type="Proteomes" id="UP001320706"/>
    </source>
</evidence>
<keyword evidence="2" id="KW-1185">Reference proteome</keyword>
<protein>
    <submittedName>
        <fullName evidence="1">Uncharacterized protein</fullName>
    </submittedName>
</protein>
<dbReference type="Proteomes" id="UP001320706">
    <property type="component" value="Unassembled WGS sequence"/>
</dbReference>
<proteinExistence type="predicted"/>
<gene>
    <name evidence="1" type="ORF">M8818_001763</name>
</gene>
<sequence length="1592" mass="173534">MPSTSSSLEEISRALVRLSRPAVFSDLLHKFHDVDWASNDEFKTHLQSAPFEEYIDLVKDLSKSEKSKLLHAATSRQRKSKGTDGSNVDKAAAKQLFQALDLKEQGLSFKDVYGHMINGKPKSKDVTIGTTAAAPVKVTVPLLKGQTGHQDSGYEGSELASARQSPAERRNTQLTPEQLAKIERAASRKRKRRSSAKVHPEGETEEQDENKGMSDIHNTTDGVLAKEEQTASRPAKKVKVDVEAPKVSEEDKMDTEPLESALKEQAMTESSRKAKKNKKKQDKKARRSSLEKSELDVDKDAPRGIEASSAVEKPLRNVQAIEQEAESKKSRKKEKKQKNKEAVGVPVGVGNAEDSRKNNYKSVKTEVGQKQQTSENQDPSVQPKKLSRKQRQKRKSQLLVEDAPVDALSAKLPEVKDTEATLHDTLADGRSEAEADDSISEDMPSATLLKARTALPAIPAKHWVKVVVPDVSERAVSPTAEPSEPSSPVPALNDEPTMATTEPQDIAMGEASDADEAPVEVSAASPSREASVEDDKPTEEATVPTSASTVGDATTNGIEDQAMNEASDASESETDDEVDNAPEEVPVETTASAERPAQQITPRKTQMQSSEKVVDRASESPRSPSDDGSEEFHTAVQNTPQNSVVGRQNGLASQYSTPSAINRALLGKAQPPKPRYSFSPALTHLARHTPPGALKPLVPRMSFAAAALPQAQGGAKSKALSVPAYNDSVDTQASFKNFKAFVGDNTSDSDDESSSSSSDESEAETPRPQQTKIVHSPSKDQAMQDVQPEEVSTIEAPEPEEVKVNGQSEEPEASQKDRNDTETGALVEEAAQADEGEGILSFESFHNSISSSTQESHRPSPEVAEVSENIEVPPTEPLEDLPEQPALHLAQQVEDADMDSSMPIQYPALPQEAPQEDLESTPLSNAEDEEPQTEVQYPSLHQDSISVGPDQVGENAILPESEPIELNEHQLENSPIVSASHESISPIAEIENNVQPVHAEQSVASSLLHHEGNIEPAIRQLRSRTITATPRVVNIILSDSSRSEYERFPTPTNSSAAADDPSSTPRNEAPPIANSTPSSPLADPGRSPSPVHWDINTETAEADQRTSPDVTPRKRKTTGTRSAHFSNPSPAKKPKVGAGTSRVVFPPISAPRFGLIQEELWSDPFRLLVAVTFLNKTAGKTAIPTYRALMERYPTPEALEGADEKEVAEMIQHLGFQNQRARKLTRLAKTWIKEPPVKGMRYRTFHYPHKNDGKSIKPGTVLDEDAQDVVGALEIGNLYGCGPYAWDSWRIFCRDVCRGVAGGYNGEGAEDKKFKPEWKRVIPLDKELRAFLRWMWLREGWEWDPLTGEKKVASVELMRDVAAGRAGWDGNIDEKREAEEAKSSKEVAKELEAPKGPETLVPGGNAEYTPAPIQTAEQPSASSPPATLRPSARKARFSAHPPSTPARTPAERNTRQRSQRRKSVVPSSPNVPPQMQIQGSGIPSSHVPESDLPQLDTEPAVPDPAGGEGDEDDEVLDEMEIDPVTASYESVRRSSSQYRYSDVHEIEESEVEDNGRQDQGHDEASSTSEMSEDGEAVGVVQYPSLREPSMEL</sequence>
<accession>A0ACC3SNT8</accession>
<reference evidence="1" key="1">
    <citation type="submission" date="2024-02" db="EMBL/GenBank/DDBJ databases">
        <title>Metagenome Assembled Genome of Zalaria obscura JY119.</title>
        <authorList>
            <person name="Vighnesh L."/>
            <person name="Jagadeeshwari U."/>
            <person name="Venkata Ramana C."/>
            <person name="Sasikala C."/>
        </authorList>
    </citation>
    <scope>NUCLEOTIDE SEQUENCE</scope>
    <source>
        <strain evidence="1">JY119</strain>
    </source>
</reference>
<dbReference type="EMBL" id="JAMKPW020000007">
    <property type="protein sequence ID" value="KAK8216800.1"/>
    <property type="molecule type" value="Genomic_DNA"/>
</dbReference>